<protein>
    <submittedName>
        <fullName evidence="1">Uncharacterized protein</fullName>
    </submittedName>
</protein>
<organism evidence="1 2">
    <name type="scientific">Dictyobacter alpinus</name>
    <dbReference type="NCBI Taxonomy" id="2014873"/>
    <lineage>
        <taxon>Bacteria</taxon>
        <taxon>Bacillati</taxon>
        <taxon>Chloroflexota</taxon>
        <taxon>Ktedonobacteria</taxon>
        <taxon>Ktedonobacterales</taxon>
        <taxon>Dictyobacteraceae</taxon>
        <taxon>Dictyobacter</taxon>
    </lineage>
</organism>
<proteinExistence type="predicted"/>
<gene>
    <name evidence="1" type="ORF">KDA_27080</name>
</gene>
<accession>A0A402B789</accession>
<dbReference type="Proteomes" id="UP000287171">
    <property type="component" value="Unassembled WGS sequence"/>
</dbReference>
<sequence>MDIKKQGCDDKAQIDGDATQARHTVWLTTGLDPSRQIKPAAKFRDDEDQQIRYYECAKCASQQ</sequence>
<evidence type="ECO:0000313" key="2">
    <source>
        <dbReference type="Proteomes" id="UP000287171"/>
    </source>
</evidence>
<comment type="caution">
    <text evidence="1">The sequence shown here is derived from an EMBL/GenBank/DDBJ whole genome shotgun (WGS) entry which is preliminary data.</text>
</comment>
<name>A0A402B789_9CHLR</name>
<keyword evidence="2" id="KW-1185">Reference proteome</keyword>
<dbReference type="AlphaFoldDB" id="A0A402B789"/>
<reference evidence="2" key="1">
    <citation type="submission" date="2018-12" db="EMBL/GenBank/DDBJ databases">
        <title>Tengunoibacter tsumagoiensis gen. nov., sp. nov., Dictyobacter kobayashii sp. nov., D. alpinus sp. nov., and D. joshuensis sp. nov. and description of Dictyobacteraceae fam. nov. within the order Ktedonobacterales isolated from Tengu-no-mugimeshi.</title>
        <authorList>
            <person name="Wang C.M."/>
            <person name="Zheng Y."/>
            <person name="Sakai Y."/>
            <person name="Toyoda A."/>
            <person name="Minakuchi Y."/>
            <person name="Abe K."/>
            <person name="Yokota A."/>
            <person name="Yabe S."/>
        </authorList>
    </citation>
    <scope>NUCLEOTIDE SEQUENCE [LARGE SCALE GENOMIC DNA]</scope>
    <source>
        <strain evidence="2">Uno16</strain>
    </source>
</reference>
<dbReference type="EMBL" id="BIFT01000001">
    <property type="protein sequence ID" value="GCE27224.1"/>
    <property type="molecule type" value="Genomic_DNA"/>
</dbReference>
<evidence type="ECO:0000313" key="1">
    <source>
        <dbReference type="EMBL" id="GCE27224.1"/>
    </source>
</evidence>